<organism evidence="3 4">
    <name type="scientific">Caulobacter radicis</name>
    <dbReference type="NCBI Taxonomy" id="2172650"/>
    <lineage>
        <taxon>Bacteria</taxon>
        <taxon>Pseudomonadati</taxon>
        <taxon>Pseudomonadota</taxon>
        <taxon>Alphaproteobacteria</taxon>
        <taxon>Caulobacterales</taxon>
        <taxon>Caulobacteraceae</taxon>
        <taxon>Caulobacter</taxon>
    </lineage>
</organism>
<feature type="signal peptide" evidence="2">
    <location>
        <begin position="1"/>
        <end position="27"/>
    </location>
</feature>
<feature type="region of interest" description="Disordered" evidence="1">
    <location>
        <begin position="205"/>
        <end position="250"/>
    </location>
</feature>
<accession>A0A2T9JTP9</accession>
<dbReference type="Proteomes" id="UP000244913">
    <property type="component" value="Unassembled WGS sequence"/>
</dbReference>
<gene>
    <name evidence="3" type="ORF">DDF65_05505</name>
</gene>
<feature type="chain" id="PRO_5015730539" description="Collagen-like protein" evidence="2">
    <location>
        <begin position="28"/>
        <end position="250"/>
    </location>
</feature>
<feature type="compositionally biased region" description="Polar residues" evidence="1">
    <location>
        <begin position="231"/>
        <end position="243"/>
    </location>
</feature>
<evidence type="ECO:0000256" key="1">
    <source>
        <dbReference type="SAM" id="MobiDB-lite"/>
    </source>
</evidence>
<keyword evidence="2" id="KW-0732">Signal</keyword>
<keyword evidence="4" id="KW-1185">Reference proteome</keyword>
<name>A0A2T9JTP9_9CAUL</name>
<dbReference type="EMBL" id="QDKP01000014">
    <property type="protein sequence ID" value="PVM87078.1"/>
    <property type="molecule type" value="Genomic_DNA"/>
</dbReference>
<reference evidence="3 4" key="1">
    <citation type="submission" date="2018-04" db="EMBL/GenBank/DDBJ databases">
        <title>The genome sequence of Caulobacter sp. 736.</title>
        <authorList>
            <person name="Gao J."/>
            <person name="Sun J."/>
        </authorList>
    </citation>
    <scope>NUCLEOTIDE SEQUENCE [LARGE SCALE GENOMIC DNA]</scope>
    <source>
        <strain evidence="3 4">736</strain>
    </source>
</reference>
<dbReference type="AlphaFoldDB" id="A0A2T9JTP9"/>
<sequence>MKMVRFPYVCRLALGLALLALSTAAAAAEADKAKALENITVPQGSTLILNPGLTLIGQLQLGPGAQIITRGASVQLQIQVLIIEDTAELIANTPAGLNTGPIELTVGAVAGSGLSILNAGTPGLPGPNASPRDQSTCAADAAASAGNPGGPGQNGGDAGSVSISTISQSNLAAFRVLTDTNAAGQPQDCGGHICGGFGGPGGAGGSGVPVKPACDSNALGPNGPQGAAGSTGRNAQFKSQVMLSGSIAKP</sequence>
<comment type="caution">
    <text evidence="3">The sequence shown here is derived from an EMBL/GenBank/DDBJ whole genome shotgun (WGS) entry which is preliminary data.</text>
</comment>
<protein>
    <recommendedName>
        <fullName evidence="5">Collagen-like protein</fullName>
    </recommendedName>
</protein>
<evidence type="ECO:0000313" key="3">
    <source>
        <dbReference type="EMBL" id="PVM87078.1"/>
    </source>
</evidence>
<feature type="compositionally biased region" description="Gly residues" evidence="1">
    <location>
        <begin position="147"/>
        <end position="158"/>
    </location>
</feature>
<dbReference type="RefSeq" id="WP_133244716.1">
    <property type="nucleotide sequence ID" value="NZ_QDKP01000014.1"/>
</dbReference>
<evidence type="ECO:0000313" key="4">
    <source>
        <dbReference type="Proteomes" id="UP000244913"/>
    </source>
</evidence>
<evidence type="ECO:0000256" key="2">
    <source>
        <dbReference type="SAM" id="SignalP"/>
    </source>
</evidence>
<proteinExistence type="predicted"/>
<evidence type="ECO:0008006" key="5">
    <source>
        <dbReference type="Google" id="ProtNLM"/>
    </source>
</evidence>
<feature type="region of interest" description="Disordered" evidence="1">
    <location>
        <begin position="122"/>
        <end position="161"/>
    </location>
</feature>